<dbReference type="InterPro" id="IPR035906">
    <property type="entry name" value="MetI-like_sf"/>
</dbReference>
<comment type="similarity">
    <text evidence="7">Belongs to the binding-protein-dependent transport system permease family.</text>
</comment>
<dbReference type="STRING" id="1499966.U14_02545"/>
<accession>A0A081BLN6</accession>
<keyword evidence="10" id="KW-1185">Reference proteome</keyword>
<feature type="transmembrane region" description="Helical" evidence="7">
    <location>
        <begin position="12"/>
        <end position="31"/>
    </location>
</feature>
<keyword evidence="6 7" id="KW-0472">Membrane</keyword>
<feature type="domain" description="ABC transmembrane type-1" evidence="8">
    <location>
        <begin position="96"/>
        <end position="301"/>
    </location>
</feature>
<evidence type="ECO:0000256" key="7">
    <source>
        <dbReference type="RuleBase" id="RU363032"/>
    </source>
</evidence>
<dbReference type="HOGENOM" id="CLU_036879_0_1_0"/>
<proteinExistence type="inferred from homology"/>
<dbReference type="InterPro" id="IPR045621">
    <property type="entry name" value="BPD_transp_1_N"/>
</dbReference>
<evidence type="ECO:0000256" key="1">
    <source>
        <dbReference type="ARBA" id="ARBA00004651"/>
    </source>
</evidence>
<gene>
    <name evidence="9" type="ORF">U14_02545</name>
</gene>
<dbReference type="GO" id="GO:0005886">
    <property type="term" value="C:plasma membrane"/>
    <property type="evidence" value="ECO:0007669"/>
    <property type="project" value="UniProtKB-SubCell"/>
</dbReference>
<keyword evidence="5 7" id="KW-1133">Transmembrane helix</keyword>
<dbReference type="Gene3D" id="1.10.3720.10">
    <property type="entry name" value="MetI-like"/>
    <property type="match status" value="1"/>
</dbReference>
<dbReference type="GO" id="GO:0055085">
    <property type="term" value="P:transmembrane transport"/>
    <property type="evidence" value="ECO:0007669"/>
    <property type="project" value="InterPro"/>
</dbReference>
<name>A0A081BLN6_9BACT</name>
<feature type="transmembrane region" description="Helical" evidence="7">
    <location>
        <begin position="282"/>
        <end position="301"/>
    </location>
</feature>
<evidence type="ECO:0000256" key="2">
    <source>
        <dbReference type="ARBA" id="ARBA00022448"/>
    </source>
</evidence>
<feature type="transmembrane region" description="Helical" evidence="7">
    <location>
        <begin position="178"/>
        <end position="196"/>
    </location>
</feature>
<feature type="transmembrane region" description="Helical" evidence="7">
    <location>
        <begin position="236"/>
        <end position="262"/>
    </location>
</feature>
<evidence type="ECO:0000256" key="5">
    <source>
        <dbReference type="ARBA" id="ARBA00022989"/>
    </source>
</evidence>
<dbReference type="Proteomes" id="UP000030700">
    <property type="component" value="Unassembled WGS sequence"/>
</dbReference>
<dbReference type="PANTHER" id="PTHR43163">
    <property type="entry name" value="DIPEPTIDE TRANSPORT SYSTEM PERMEASE PROTEIN DPPB-RELATED"/>
    <property type="match status" value="1"/>
</dbReference>
<dbReference type="SUPFAM" id="SSF161098">
    <property type="entry name" value="MetI-like"/>
    <property type="match status" value="1"/>
</dbReference>
<reference evidence="9" key="1">
    <citation type="journal article" date="2015" name="PeerJ">
        <title>First genomic representation of candidate bacterial phylum KSB3 points to enhanced environmental sensing as a trigger of wastewater bulking.</title>
        <authorList>
            <person name="Sekiguchi Y."/>
            <person name="Ohashi A."/>
            <person name="Parks D.H."/>
            <person name="Yamauchi T."/>
            <person name="Tyson G.W."/>
            <person name="Hugenholtz P."/>
        </authorList>
    </citation>
    <scope>NUCLEOTIDE SEQUENCE [LARGE SCALE GENOMIC DNA]</scope>
</reference>
<evidence type="ECO:0000313" key="10">
    <source>
        <dbReference type="Proteomes" id="UP000030700"/>
    </source>
</evidence>
<keyword evidence="3" id="KW-1003">Cell membrane</keyword>
<keyword evidence="2 7" id="KW-0813">Transport</keyword>
<evidence type="ECO:0000313" key="9">
    <source>
        <dbReference type="EMBL" id="GAK51302.1"/>
    </source>
</evidence>
<dbReference type="PANTHER" id="PTHR43163:SF6">
    <property type="entry name" value="DIPEPTIDE TRANSPORT SYSTEM PERMEASE PROTEIN DPPB-RELATED"/>
    <property type="match status" value="1"/>
</dbReference>
<dbReference type="EMBL" id="DF820457">
    <property type="protein sequence ID" value="GAK51302.1"/>
    <property type="molecule type" value="Genomic_DNA"/>
</dbReference>
<dbReference type="PROSITE" id="PS50928">
    <property type="entry name" value="ABC_TM1"/>
    <property type="match status" value="1"/>
</dbReference>
<evidence type="ECO:0000259" key="8">
    <source>
        <dbReference type="PROSITE" id="PS50928"/>
    </source>
</evidence>
<dbReference type="CDD" id="cd06261">
    <property type="entry name" value="TM_PBP2"/>
    <property type="match status" value="1"/>
</dbReference>
<evidence type="ECO:0000256" key="6">
    <source>
        <dbReference type="ARBA" id="ARBA00023136"/>
    </source>
</evidence>
<organism evidence="9">
    <name type="scientific">Candidatus Moduliflexus flocculans</name>
    <dbReference type="NCBI Taxonomy" id="1499966"/>
    <lineage>
        <taxon>Bacteria</taxon>
        <taxon>Candidatus Moduliflexota</taxon>
        <taxon>Candidatus Moduliflexia</taxon>
        <taxon>Candidatus Moduliflexales</taxon>
        <taxon>Candidatus Moduliflexaceae</taxon>
    </lineage>
</organism>
<protein>
    <submittedName>
        <fullName evidence="9">Putative ABC-transporter permease protein</fullName>
    </submittedName>
</protein>
<dbReference type="AlphaFoldDB" id="A0A081BLN6"/>
<dbReference type="Pfam" id="PF19300">
    <property type="entry name" value="BPD_transp_1_N"/>
    <property type="match status" value="1"/>
</dbReference>
<evidence type="ECO:0000256" key="3">
    <source>
        <dbReference type="ARBA" id="ARBA00022475"/>
    </source>
</evidence>
<dbReference type="InterPro" id="IPR000515">
    <property type="entry name" value="MetI-like"/>
</dbReference>
<dbReference type="Pfam" id="PF00528">
    <property type="entry name" value="BPD_transp_1"/>
    <property type="match status" value="1"/>
</dbReference>
<sequence length="316" mass="35142">MRVHYVIRRLAASCLTVLIVATIVFIILRLIPGDPAQLIVGIEAPVERVQEVRVLLKLDRPLAFQYLSWLGEICQGDFGISLRSQEPVLSMLFRRIHVTFWLAAFAMLIAMLIAFPLGLAAALRPWSWVDLFSLTTAQVGLAVPSFWLGILLMLLFSVHLKWFPLLGYIEFSKSPAEWLHHLLLPAFALGLIRAAVLTRMIRIAMLDELHKEYVIVARAKGINEWRVILHHVLRNALLPVITIAGLQLGELFGGAIIIEQIFGLPGIGRLLLNAISGRDFPVVQGGVVLLAIMFTGLNLLIDVMYGALNPKVSLQS</sequence>
<feature type="transmembrane region" description="Helical" evidence="7">
    <location>
        <begin position="98"/>
        <end position="119"/>
    </location>
</feature>
<comment type="subcellular location">
    <subcellularLocation>
        <location evidence="1 7">Cell membrane</location>
        <topology evidence="1 7">Multi-pass membrane protein</topology>
    </subcellularLocation>
</comment>
<keyword evidence="4 7" id="KW-0812">Transmembrane</keyword>
<feature type="transmembrane region" description="Helical" evidence="7">
    <location>
        <begin position="131"/>
        <end position="158"/>
    </location>
</feature>
<evidence type="ECO:0000256" key="4">
    <source>
        <dbReference type="ARBA" id="ARBA00022692"/>
    </source>
</evidence>